<dbReference type="GO" id="GO:0003886">
    <property type="term" value="F:DNA (cytosine-5-)-methyltransferase activity"/>
    <property type="evidence" value="ECO:0007669"/>
    <property type="project" value="TreeGrafter"/>
</dbReference>
<proteinExistence type="predicted"/>
<keyword evidence="2" id="KW-1185">Reference proteome</keyword>
<dbReference type="InterPro" id="IPR050390">
    <property type="entry name" value="C5-Methyltransferase"/>
</dbReference>
<reference evidence="1" key="1">
    <citation type="submission" date="2019-09" db="EMBL/GenBank/DDBJ databases">
        <title>Draft genome information of white flower Hibiscus syriacus.</title>
        <authorList>
            <person name="Kim Y.-M."/>
        </authorList>
    </citation>
    <scope>NUCLEOTIDE SEQUENCE [LARGE SCALE GENOMIC DNA]</scope>
    <source>
        <strain evidence="1">YM2019G1</strain>
    </source>
</reference>
<dbReference type="EMBL" id="VEPZ02000964">
    <property type="protein sequence ID" value="KAE8707360.1"/>
    <property type="molecule type" value="Genomic_DNA"/>
</dbReference>
<organism evidence="1 2">
    <name type="scientific">Hibiscus syriacus</name>
    <name type="common">Rose of Sharon</name>
    <dbReference type="NCBI Taxonomy" id="106335"/>
    <lineage>
        <taxon>Eukaryota</taxon>
        <taxon>Viridiplantae</taxon>
        <taxon>Streptophyta</taxon>
        <taxon>Embryophyta</taxon>
        <taxon>Tracheophyta</taxon>
        <taxon>Spermatophyta</taxon>
        <taxon>Magnoliopsida</taxon>
        <taxon>eudicotyledons</taxon>
        <taxon>Gunneridae</taxon>
        <taxon>Pentapetalae</taxon>
        <taxon>rosids</taxon>
        <taxon>malvids</taxon>
        <taxon>Malvales</taxon>
        <taxon>Malvaceae</taxon>
        <taxon>Malvoideae</taxon>
        <taxon>Hibiscus</taxon>
    </lineage>
</organism>
<comment type="caution">
    <text evidence="1">The sequence shown here is derived from an EMBL/GenBank/DDBJ whole genome shotgun (WGS) entry which is preliminary data.</text>
</comment>
<gene>
    <name evidence="1" type="ORF">F3Y22_tig00110384pilonHSYRG00608</name>
</gene>
<dbReference type="GO" id="GO:0032259">
    <property type="term" value="P:methylation"/>
    <property type="evidence" value="ECO:0007669"/>
    <property type="project" value="UniProtKB-KW"/>
</dbReference>
<dbReference type="GO" id="GO:0005634">
    <property type="term" value="C:nucleus"/>
    <property type="evidence" value="ECO:0007669"/>
    <property type="project" value="TreeGrafter"/>
</dbReference>
<dbReference type="AlphaFoldDB" id="A0A6A3ARP4"/>
<name>A0A6A3ARP4_HIBSY</name>
<sequence>MISQILIVLSDTEEILNSDSDEENKLLYLTKMGFSEAETLIAMKRCDKNPLCNDPNYKKRLNSSYDFWEGNKQKKLEKKFLNEDDHAVHLSIPIIGSGVPTEPDQITQRTLPEDDIGSPYFYYENVALAPINVWTGISHAKLTERICKALEAYDDEPPSSVQKYVLDECCKWNLVWVGKNKVTPLELDEVEMLLEVAFCCLGIPLKTDEQELNDDWLEQLMSRFVEFDLVVSGIQRNNLTGNQDELEDFCWCIFLQ</sequence>
<dbReference type="PANTHER" id="PTHR23068">
    <property type="entry name" value="DNA CYTOSINE-5- -METHYLTRANSFERASE 3-RELATED"/>
    <property type="match status" value="1"/>
</dbReference>
<evidence type="ECO:0000313" key="2">
    <source>
        <dbReference type="Proteomes" id="UP000436088"/>
    </source>
</evidence>
<accession>A0A6A3ARP4</accession>
<evidence type="ECO:0000313" key="1">
    <source>
        <dbReference type="EMBL" id="KAE8707360.1"/>
    </source>
</evidence>
<dbReference type="PANTHER" id="PTHR23068:SF25">
    <property type="entry name" value="DNA (CYTOSINE-5)-METHYLTRANSFERASE DRM2"/>
    <property type="match status" value="1"/>
</dbReference>
<dbReference type="Proteomes" id="UP000436088">
    <property type="component" value="Unassembled WGS sequence"/>
</dbReference>
<protein>
    <submittedName>
        <fullName evidence="1">DNA (Cytosine-5)-methyltransferase DRM1/2 isoform 2</fullName>
    </submittedName>
</protein>